<reference evidence="8 9" key="1">
    <citation type="submission" date="2013-11" db="EMBL/GenBank/DDBJ databases">
        <title>Opisthorchis viverrini - life in the bile duct.</title>
        <authorList>
            <person name="Young N.D."/>
            <person name="Nagarajan N."/>
            <person name="Lin S.J."/>
            <person name="Korhonen P.K."/>
            <person name="Jex A.R."/>
            <person name="Hall R.S."/>
            <person name="Safavi-Hemami H."/>
            <person name="Kaewkong W."/>
            <person name="Bertrand D."/>
            <person name="Gao S."/>
            <person name="Seet Q."/>
            <person name="Wongkham S."/>
            <person name="Teh B.T."/>
            <person name="Wongkham C."/>
            <person name="Intapan P.M."/>
            <person name="Maleewong W."/>
            <person name="Yang X."/>
            <person name="Hu M."/>
            <person name="Wang Z."/>
            <person name="Hofmann A."/>
            <person name="Sternberg P.W."/>
            <person name="Tan P."/>
            <person name="Wang J."/>
            <person name="Gasser R.B."/>
        </authorList>
    </citation>
    <scope>NUCLEOTIDE SEQUENCE [LARGE SCALE GENOMIC DNA]</scope>
</reference>
<keyword evidence="6" id="KW-0869">Chloride channel</keyword>
<dbReference type="GO" id="GO:0005886">
    <property type="term" value="C:plasma membrane"/>
    <property type="evidence" value="ECO:0007669"/>
    <property type="project" value="UniProtKB-SubCell"/>
</dbReference>
<sequence>MTCHSLKGNELSSTHVAWRDRIELVCPIRNDGLELWVSTGDCWTIDPTASTVDLKLVAARLSDANLYDESSYQLGTTNGQQTAAVMHQNFESLILFINRFQAMIPVAFILGFYVALIFARFWHQFMVIPWVLKIAIGLTAHLPGSDERPRLLRRTCMRYLMGSLILTCTRVNLVAKRRFPNLDAFVTAGVFTEEETKLLDGMELHFQPFAPIIWTTSLITLAEKEKIITNEHALVFLIAEVNNLRQGLLNVFFMDYVCVPLVYTQVVTLSVYSYLIASLIGRQYIMTSSTMRDQNNHDFYFPFFTTLELIIYVGWLKVAETLVNPMGEDDEDIDINEVIDFNWKAAWCIVDGVKPSPPAVVRDAHWNQTVVELPHTEESKNLPCRPCRGSVYDLNLQSSTDFIGSLISMTGIRSAQDTSTRFPSAKRSSILSVLRRPTLLHVREPYIIDSPASDESDLQISLTVPERISPSKQPVELHDEERKSSIVLSKGFAETIKEESEEDLESYTQLDNGSSAKPSQSSQESATPTNSFVSPGAVTSAAEFAGNGFHTSLPSHCLTASGSLPPFMWLCEKSPSRKSVDERTQHTANPAQPMQCDQFIYRGIAGPVFPPDSGNALKTCTTDPSCQVCKLISDI</sequence>
<dbReference type="InterPro" id="IPR021134">
    <property type="entry name" value="Bestrophin-like"/>
</dbReference>
<dbReference type="GO" id="GO:0005254">
    <property type="term" value="F:chloride channel activity"/>
    <property type="evidence" value="ECO:0007669"/>
    <property type="project" value="UniProtKB-KW"/>
</dbReference>
<comment type="subcellular location">
    <subcellularLocation>
        <location evidence="6">Cell membrane</location>
        <topology evidence="6">Multi-pass membrane protein</topology>
    </subcellularLocation>
    <subcellularLocation>
        <location evidence="1">Membrane</location>
    </subcellularLocation>
</comment>
<organism evidence="8 9">
    <name type="scientific">Opisthorchis viverrini</name>
    <name type="common">Southeast Asian liver fluke</name>
    <dbReference type="NCBI Taxonomy" id="6198"/>
    <lineage>
        <taxon>Eukaryota</taxon>
        <taxon>Metazoa</taxon>
        <taxon>Spiralia</taxon>
        <taxon>Lophotrochozoa</taxon>
        <taxon>Platyhelminthes</taxon>
        <taxon>Trematoda</taxon>
        <taxon>Digenea</taxon>
        <taxon>Opisthorchiida</taxon>
        <taxon>Opisthorchiata</taxon>
        <taxon>Opisthorchiidae</taxon>
        <taxon>Opisthorchis</taxon>
    </lineage>
</organism>
<feature type="transmembrane region" description="Helical" evidence="6">
    <location>
        <begin position="102"/>
        <end position="121"/>
    </location>
</feature>
<keyword evidence="6" id="KW-0406">Ion transport</keyword>
<evidence type="ECO:0000256" key="3">
    <source>
        <dbReference type="ARBA" id="ARBA00022989"/>
    </source>
</evidence>
<keyword evidence="6" id="KW-0813">Transport</keyword>
<dbReference type="KEGG" id="ovi:T265_01134"/>
<evidence type="ECO:0000256" key="7">
    <source>
        <dbReference type="SAM" id="MobiDB-lite"/>
    </source>
</evidence>
<dbReference type="RefSeq" id="XP_009163359.1">
    <property type="nucleotide sequence ID" value="XM_009165095.1"/>
</dbReference>
<accession>A0A074ZZF7</accession>
<dbReference type="STRING" id="6198.A0A074ZZF7"/>
<keyword evidence="9" id="KW-1185">Reference proteome</keyword>
<evidence type="ECO:0000256" key="6">
    <source>
        <dbReference type="RuleBase" id="RU363126"/>
    </source>
</evidence>
<keyword evidence="3 6" id="KW-1133">Transmembrane helix</keyword>
<gene>
    <name evidence="8" type="ORF">T265_01134</name>
</gene>
<dbReference type="CTD" id="20315322"/>
<comment type="similarity">
    <text evidence="5 6">Belongs to the anion channel-forming bestrophin (TC 1.A.46) family. Calcium-sensitive chloride channel subfamily.</text>
</comment>
<dbReference type="OrthoDB" id="201595at2759"/>
<dbReference type="Proteomes" id="UP000054324">
    <property type="component" value="Unassembled WGS sequence"/>
</dbReference>
<feature type="compositionally biased region" description="Low complexity" evidence="7">
    <location>
        <begin position="514"/>
        <end position="526"/>
    </location>
</feature>
<dbReference type="Pfam" id="PF01062">
    <property type="entry name" value="Bestrophin"/>
    <property type="match status" value="1"/>
</dbReference>
<feature type="transmembrane region" description="Helical" evidence="6">
    <location>
        <begin position="253"/>
        <end position="277"/>
    </location>
</feature>
<evidence type="ECO:0000256" key="5">
    <source>
        <dbReference type="ARBA" id="ARBA00034769"/>
    </source>
</evidence>
<evidence type="ECO:0000313" key="9">
    <source>
        <dbReference type="Proteomes" id="UP000054324"/>
    </source>
</evidence>
<feature type="region of interest" description="Disordered" evidence="7">
    <location>
        <begin position="498"/>
        <end position="534"/>
    </location>
</feature>
<keyword evidence="2 6" id="KW-0812">Transmembrane</keyword>
<dbReference type="AlphaFoldDB" id="A0A074ZZF7"/>
<comment type="function">
    <text evidence="6">Forms chloride channels.</text>
</comment>
<keyword evidence="6" id="KW-0868">Chloride</keyword>
<evidence type="ECO:0000256" key="1">
    <source>
        <dbReference type="ARBA" id="ARBA00004370"/>
    </source>
</evidence>
<keyword evidence="6" id="KW-0407">Ion channel</keyword>
<dbReference type="PANTHER" id="PTHR10736">
    <property type="entry name" value="BESTROPHIN"/>
    <property type="match status" value="1"/>
</dbReference>
<keyword evidence="6" id="KW-1003">Cell membrane</keyword>
<dbReference type="PANTHER" id="PTHR10736:SF65">
    <property type="entry name" value="BESTROPHIN 1, ISOFORM C-RELATED"/>
    <property type="match status" value="1"/>
</dbReference>
<evidence type="ECO:0000256" key="2">
    <source>
        <dbReference type="ARBA" id="ARBA00022692"/>
    </source>
</evidence>
<evidence type="ECO:0000313" key="8">
    <source>
        <dbReference type="EMBL" id="KER32843.1"/>
    </source>
</evidence>
<keyword evidence="4 6" id="KW-0472">Membrane</keyword>
<dbReference type="InterPro" id="IPR000615">
    <property type="entry name" value="Bestrophin"/>
</dbReference>
<dbReference type="EMBL" id="KL596630">
    <property type="protein sequence ID" value="KER32843.1"/>
    <property type="molecule type" value="Genomic_DNA"/>
</dbReference>
<dbReference type="GeneID" id="20315322"/>
<dbReference type="GO" id="GO:0034707">
    <property type="term" value="C:chloride channel complex"/>
    <property type="evidence" value="ECO:0007669"/>
    <property type="project" value="UniProtKB-KW"/>
</dbReference>
<feature type="transmembrane region" description="Helical" evidence="6">
    <location>
        <begin position="298"/>
        <end position="316"/>
    </location>
</feature>
<name>A0A074ZZF7_OPIVI</name>
<protein>
    <recommendedName>
        <fullName evidence="6">Bestrophin homolog</fullName>
    </recommendedName>
</protein>
<evidence type="ECO:0000256" key="4">
    <source>
        <dbReference type="ARBA" id="ARBA00023136"/>
    </source>
</evidence>
<proteinExistence type="inferred from homology"/>